<dbReference type="RefSeq" id="WP_190014367.1">
    <property type="nucleotide sequence ID" value="NZ_FQZV01000021.1"/>
</dbReference>
<dbReference type="Proteomes" id="UP000184536">
    <property type="component" value="Unassembled WGS sequence"/>
</dbReference>
<dbReference type="AlphaFoldDB" id="A0A1M6MA05"/>
<feature type="non-terminal residue" evidence="3">
    <location>
        <position position="1"/>
    </location>
</feature>
<dbReference type="EMBL" id="FQZV01000042">
    <property type="protein sequence ID" value="SHJ80271.1"/>
    <property type="molecule type" value="Genomic_DNA"/>
</dbReference>
<organism evidence="3 4">
    <name type="scientific">Geosporobacter subterraneus DSM 17957</name>
    <dbReference type="NCBI Taxonomy" id="1121919"/>
    <lineage>
        <taxon>Bacteria</taxon>
        <taxon>Bacillati</taxon>
        <taxon>Bacillota</taxon>
        <taxon>Clostridia</taxon>
        <taxon>Peptostreptococcales</taxon>
        <taxon>Thermotaleaceae</taxon>
        <taxon>Geosporobacter</taxon>
    </lineage>
</organism>
<sequence length="46" mass="5431">TREEAKIAIINYIETWYNCKRSHSSLDYMSPMEYELHHSQGKDLAA</sequence>
<evidence type="ECO:0000313" key="3">
    <source>
        <dbReference type="EMBL" id="SHJ80271.1"/>
    </source>
</evidence>
<dbReference type="InterPro" id="IPR001584">
    <property type="entry name" value="Integrase_cat-core"/>
</dbReference>
<accession>A0A1M6MA05</accession>
<gene>
    <name evidence="2" type="ORF">SAMN02745975_01890</name>
    <name evidence="3" type="ORF">SAMN02745975_02922</name>
</gene>
<proteinExistence type="predicted"/>
<name>A0A1M6MA05_9FIRM</name>
<evidence type="ECO:0000313" key="4">
    <source>
        <dbReference type="Proteomes" id="UP000184536"/>
    </source>
</evidence>
<feature type="domain" description="Integrase catalytic" evidence="1">
    <location>
        <begin position="1"/>
        <end position="36"/>
    </location>
</feature>
<reference evidence="3" key="2">
    <citation type="submission" date="2016-11" db="EMBL/GenBank/DDBJ databases">
        <authorList>
            <person name="Jaros S."/>
            <person name="Januszkiewicz K."/>
            <person name="Wedrychowicz H."/>
        </authorList>
    </citation>
    <scope>NUCLEOTIDE SEQUENCE [LARGE SCALE GENOMIC DNA]</scope>
    <source>
        <strain evidence="3">DSM 17957</strain>
    </source>
</reference>
<dbReference type="EMBL" id="FQZV01000021">
    <property type="protein sequence ID" value="SHJ34732.1"/>
    <property type="molecule type" value="Genomic_DNA"/>
</dbReference>
<keyword evidence="4" id="KW-1185">Reference proteome</keyword>
<reference evidence="4" key="1">
    <citation type="submission" date="2016-11" db="EMBL/GenBank/DDBJ databases">
        <authorList>
            <person name="Varghese N."/>
            <person name="Submissions S."/>
        </authorList>
    </citation>
    <scope>NUCLEOTIDE SEQUENCE [LARGE SCALE GENOMIC DNA]</scope>
    <source>
        <strain evidence="4">DSM 17957</strain>
    </source>
</reference>
<dbReference type="Pfam" id="PF13333">
    <property type="entry name" value="rve_2"/>
    <property type="match status" value="1"/>
</dbReference>
<evidence type="ECO:0000259" key="1">
    <source>
        <dbReference type="Pfam" id="PF13333"/>
    </source>
</evidence>
<evidence type="ECO:0000313" key="2">
    <source>
        <dbReference type="EMBL" id="SHJ34732.1"/>
    </source>
</evidence>
<protein>
    <submittedName>
        <fullName evidence="3">Integrase core domain-containing protein</fullName>
    </submittedName>
</protein>
<dbReference type="GO" id="GO:0015074">
    <property type="term" value="P:DNA integration"/>
    <property type="evidence" value="ECO:0007669"/>
    <property type="project" value="InterPro"/>
</dbReference>